<protein>
    <submittedName>
        <fullName evidence="2">Uncharacterized protein</fullName>
    </submittedName>
</protein>
<sequence>MKTSTLLLSILSAFIVTGCAKQTNSSNQNNSSPNDVIAPGIPIPENQLAVDVNSSSPTSLNPNPAPIEVARTVSEDIYTSNFEQYPEVVRYGRYTLVSSSPVGGQKYLLEQVVNIDMIGKKKKVYYNLTVEQGIWNTLKDTGYTLCSISSPEVRSLFNHQLPKVHYQFGPMKLRDALQMLAGEAYELTVHDTLRQICYERRASIPKPIEPKVQIEAIVPEDY</sequence>
<dbReference type="Proteomes" id="UP001222296">
    <property type="component" value="Chromosome"/>
</dbReference>
<name>A0A084EF44_GLAPU</name>
<dbReference type="PROSITE" id="PS51257">
    <property type="entry name" value="PROKAR_LIPOPROTEIN"/>
    <property type="match status" value="1"/>
</dbReference>
<evidence type="ECO:0000256" key="1">
    <source>
        <dbReference type="SAM" id="SignalP"/>
    </source>
</evidence>
<dbReference type="OrthoDB" id="8527469at2"/>
<keyword evidence="1" id="KW-0732">Signal</keyword>
<dbReference type="GeneID" id="66619419"/>
<evidence type="ECO:0000313" key="2">
    <source>
        <dbReference type="EMBL" id="QKY72736.1"/>
    </source>
</evidence>
<reference evidence="3" key="2">
    <citation type="submission" date="2021-03" db="EMBL/GenBank/DDBJ databases">
        <title>Characterization of a novel Integrative Conjugative Element in Glaesserella parasuis.</title>
        <authorList>
            <person name="Hu G."/>
            <person name="Sun H."/>
        </authorList>
    </citation>
    <scope>NUCLEOTIDE SEQUENCE</scope>
    <source>
        <strain evidence="3">GHP1807</strain>
    </source>
</reference>
<dbReference type="NCBIfam" id="TIGR03748">
    <property type="entry name" value="conj_PilL"/>
    <property type="match status" value="1"/>
</dbReference>
<reference evidence="2 5" key="1">
    <citation type="submission" date="2019-06" db="EMBL/GenBank/DDBJ databases">
        <title>Complete genome sequence of Haemophilus parasuis HPS412.</title>
        <authorList>
            <person name="Yang S."/>
            <person name="Huang C."/>
        </authorList>
    </citation>
    <scope>NUCLEOTIDE SEQUENCE [LARGE SCALE GENOMIC DNA]</scope>
    <source>
        <strain evidence="2 5">HPS412</strain>
    </source>
</reference>
<proteinExistence type="predicted"/>
<dbReference type="AlphaFoldDB" id="A0A084EF44"/>
<evidence type="ECO:0000313" key="4">
    <source>
        <dbReference type="EMBL" id="WGE10943.1"/>
    </source>
</evidence>
<feature type="signal peptide" evidence="1">
    <location>
        <begin position="1"/>
        <end position="20"/>
    </location>
</feature>
<organism evidence="2 5">
    <name type="scientific">Glaesserella parasuis</name>
    <name type="common">Haemophilus parasuis</name>
    <dbReference type="NCBI Taxonomy" id="738"/>
    <lineage>
        <taxon>Bacteria</taxon>
        <taxon>Pseudomonadati</taxon>
        <taxon>Pseudomonadota</taxon>
        <taxon>Gammaproteobacteria</taxon>
        <taxon>Pasteurellales</taxon>
        <taxon>Pasteurellaceae</taxon>
        <taxon>Glaesserella</taxon>
    </lineage>
</organism>
<feature type="chain" id="PRO_5042676776" evidence="1">
    <location>
        <begin position="21"/>
        <end position="222"/>
    </location>
</feature>
<dbReference type="EMBL" id="CP121769">
    <property type="protein sequence ID" value="WGE10943.1"/>
    <property type="molecule type" value="Genomic_DNA"/>
</dbReference>
<dbReference type="InterPro" id="IPR022260">
    <property type="entry name" value="Integr_conj_element_PilL"/>
</dbReference>
<evidence type="ECO:0000313" key="5">
    <source>
        <dbReference type="Proteomes" id="UP000509790"/>
    </source>
</evidence>
<evidence type="ECO:0000313" key="3">
    <source>
        <dbReference type="EMBL" id="QSX16215.1"/>
    </source>
</evidence>
<dbReference type="RefSeq" id="WP_042906592.1">
    <property type="nucleotide sequence ID" value="NZ_CP041334.1"/>
</dbReference>
<reference evidence="4" key="3">
    <citation type="submission" date="2023-04" db="EMBL/GenBank/DDBJ databases">
        <title>Molecular characterization of the Integrative and Conjugative elements harboring multidrug-resistance gene from Glaesserella (Haemophilus) parasuis.</title>
        <authorList>
            <person name="Che Y."/>
            <person name="Zhou L."/>
        </authorList>
    </citation>
    <scope>NUCLEOTIDE SEQUENCE</scope>
    <source>
        <strain evidence="4">Z44</strain>
    </source>
</reference>
<accession>A0A084EF44</accession>
<gene>
    <name evidence="2" type="ORF">FLK62_05375</name>
    <name evidence="3" type="ORF">J1G54_07420</name>
    <name evidence="4" type="ORF">QBL01_05045</name>
</gene>
<dbReference type="EMBL" id="CP041334">
    <property type="protein sequence ID" value="QKY72736.1"/>
    <property type="molecule type" value="Genomic_DNA"/>
</dbReference>
<dbReference type="EMBL" id="CP071491">
    <property type="protein sequence ID" value="QSX16215.1"/>
    <property type="molecule type" value="Genomic_DNA"/>
</dbReference>
<dbReference type="Proteomes" id="UP000662736">
    <property type="component" value="Chromosome"/>
</dbReference>
<dbReference type="Proteomes" id="UP000509790">
    <property type="component" value="Chromosome"/>
</dbReference>